<feature type="region of interest" description="Disordered" evidence="1">
    <location>
        <begin position="50"/>
        <end position="69"/>
    </location>
</feature>
<name>A0AA88Y8T1_PINIB</name>
<feature type="compositionally biased region" description="Basic and acidic residues" evidence="1">
    <location>
        <begin position="236"/>
        <end position="245"/>
    </location>
</feature>
<evidence type="ECO:0000256" key="2">
    <source>
        <dbReference type="SAM" id="Phobius"/>
    </source>
</evidence>
<dbReference type="EMBL" id="VSWD01000008">
    <property type="protein sequence ID" value="KAK3095075.1"/>
    <property type="molecule type" value="Genomic_DNA"/>
</dbReference>
<evidence type="ECO:0000313" key="4">
    <source>
        <dbReference type="EMBL" id="KAK3095075.1"/>
    </source>
</evidence>
<sequence length="278" mass="31036">MGLKAAIYGCLFLCLVTLGLQLASTLTNGWLIIEGPRFADDNPWWSIREPATTENPYGENNNHQKNNSGTSGRIEAGLWYLTFCLSGKCEKIYDYRTTPGRNVRYFEGLPDELQACSVLGITFVVAAILAFRPLLKTYTTEPTNCWGIFISILMLFTGALSITLAFLAMDLFGGIETLFDHGGYEEIRTEVPYSLILVGAGAATSLVSALIMSIIDCKLHHALVLANLKERQATAEAQHQEEEIRKHHIPDRKNYNANHKKQPIDIKNKDQVVYSIHL</sequence>
<feature type="signal peptide" evidence="3">
    <location>
        <begin position="1"/>
        <end position="25"/>
    </location>
</feature>
<gene>
    <name evidence="4" type="ORF">FSP39_009944</name>
</gene>
<dbReference type="Proteomes" id="UP001186944">
    <property type="component" value="Unassembled WGS sequence"/>
</dbReference>
<keyword evidence="3" id="KW-0732">Signal</keyword>
<feature type="transmembrane region" description="Helical" evidence="2">
    <location>
        <begin position="193"/>
        <end position="215"/>
    </location>
</feature>
<dbReference type="AlphaFoldDB" id="A0AA88Y8T1"/>
<feature type="transmembrane region" description="Helical" evidence="2">
    <location>
        <begin position="147"/>
        <end position="173"/>
    </location>
</feature>
<reference evidence="4" key="1">
    <citation type="submission" date="2019-08" db="EMBL/GenBank/DDBJ databases">
        <title>The improved chromosome-level genome for the pearl oyster Pinctada fucata martensii using PacBio sequencing and Hi-C.</title>
        <authorList>
            <person name="Zheng Z."/>
        </authorList>
    </citation>
    <scope>NUCLEOTIDE SEQUENCE</scope>
    <source>
        <strain evidence="4">ZZ-2019</strain>
        <tissue evidence="4">Adductor muscle</tissue>
    </source>
</reference>
<comment type="caution">
    <text evidence="4">The sequence shown here is derived from an EMBL/GenBank/DDBJ whole genome shotgun (WGS) entry which is preliminary data.</text>
</comment>
<keyword evidence="2" id="KW-0812">Transmembrane</keyword>
<keyword evidence="2" id="KW-0472">Membrane</keyword>
<evidence type="ECO:0000256" key="3">
    <source>
        <dbReference type="SAM" id="SignalP"/>
    </source>
</evidence>
<evidence type="ECO:0000256" key="1">
    <source>
        <dbReference type="SAM" id="MobiDB-lite"/>
    </source>
</evidence>
<feature type="region of interest" description="Disordered" evidence="1">
    <location>
        <begin position="236"/>
        <end position="261"/>
    </location>
</feature>
<keyword evidence="5" id="KW-1185">Reference proteome</keyword>
<keyword evidence="2" id="KW-1133">Transmembrane helix</keyword>
<feature type="transmembrane region" description="Helical" evidence="2">
    <location>
        <begin position="117"/>
        <end position="135"/>
    </location>
</feature>
<feature type="compositionally biased region" description="Polar residues" evidence="1">
    <location>
        <begin position="52"/>
        <end position="69"/>
    </location>
</feature>
<accession>A0AA88Y8T1</accession>
<dbReference type="Gene3D" id="1.20.140.150">
    <property type="match status" value="1"/>
</dbReference>
<organism evidence="4 5">
    <name type="scientific">Pinctada imbricata</name>
    <name type="common">Atlantic pearl-oyster</name>
    <name type="synonym">Pinctada martensii</name>
    <dbReference type="NCBI Taxonomy" id="66713"/>
    <lineage>
        <taxon>Eukaryota</taxon>
        <taxon>Metazoa</taxon>
        <taxon>Spiralia</taxon>
        <taxon>Lophotrochozoa</taxon>
        <taxon>Mollusca</taxon>
        <taxon>Bivalvia</taxon>
        <taxon>Autobranchia</taxon>
        <taxon>Pteriomorphia</taxon>
        <taxon>Pterioida</taxon>
        <taxon>Pterioidea</taxon>
        <taxon>Pteriidae</taxon>
        <taxon>Pinctada</taxon>
    </lineage>
</organism>
<protein>
    <submittedName>
        <fullName evidence="4">Uncharacterized protein</fullName>
    </submittedName>
</protein>
<proteinExistence type="predicted"/>
<evidence type="ECO:0000313" key="5">
    <source>
        <dbReference type="Proteomes" id="UP001186944"/>
    </source>
</evidence>
<feature type="chain" id="PRO_5041648315" evidence="3">
    <location>
        <begin position="26"/>
        <end position="278"/>
    </location>
</feature>